<evidence type="ECO:0000256" key="3">
    <source>
        <dbReference type="ARBA" id="ARBA00023022"/>
    </source>
</evidence>
<comment type="similarity">
    <text evidence="1">Belongs to the neocarzinostatin family.</text>
</comment>
<keyword evidence="2" id="KW-0929">Antimicrobial</keyword>
<dbReference type="Proteomes" id="UP000253094">
    <property type="component" value="Unassembled WGS sequence"/>
</dbReference>
<dbReference type="Pfam" id="PF00960">
    <property type="entry name" value="Neocarzinostat"/>
    <property type="match status" value="1"/>
</dbReference>
<feature type="region of interest" description="Disordered" evidence="6">
    <location>
        <begin position="9"/>
        <end position="33"/>
    </location>
</feature>
<keyword evidence="8" id="KW-1185">Reference proteome</keyword>
<evidence type="ECO:0000256" key="6">
    <source>
        <dbReference type="SAM" id="MobiDB-lite"/>
    </source>
</evidence>
<evidence type="ECO:0000256" key="4">
    <source>
        <dbReference type="ARBA" id="ARBA00023125"/>
    </source>
</evidence>
<name>A0A367FLD0_9ACTN</name>
<evidence type="ECO:0000313" key="8">
    <source>
        <dbReference type="Proteomes" id="UP000253094"/>
    </source>
</evidence>
<protein>
    <submittedName>
        <fullName evidence="7">Macromomycin</fullName>
    </submittedName>
</protein>
<dbReference type="InterPro" id="IPR027273">
    <property type="entry name" value="Neocarzinostatin-like"/>
</dbReference>
<gene>
    <name evidence="7" type="ORF">DQ384_10725</name>
</gene>
<dbReference type="SUPFAM" id="SSF49319">
    <property type="entry name" value="Actinoxanthin-like"/>
    <property type="match status" value="1"/>
</dbReference>
<dbReference type="InterPro" id="IPR002186">
    <property type="entry name" value="Neocarzinostatin_fam"/>
</dbReference>
<dbReference type="GO" id="GO:0042742">
    <property type="term" value="P:defense response to bacterium"/>
    <property type="evidence" value="ECO:0007669"/>
    <property type="project" value="UniProtKB-KW"/>
</dbReference>
<evidence type="ECO:0000256" key="2">
    <source>
        <dbReference type="ARBA" id="ARBA00022529"/>
    </source>
</evidence>
<evidence type="ECO:0000256" key="1">
    <source>
        <dbReference type="ARBA" id="ARBA00010648"/>
    </source>
</evidence>
<dbReference type="AlphaFoldDB" id="A0A367FLD0"/>
<keyword evidence="5" id="KW-1015">Disulfide bond</keyword>
<dbReference type="EMBL" id="QOIL01000005">
    <property type="protein sequence ID" value="RCG31208.1"/>
    <property type="molecule type" value="Genomic_DNA"/>
</dbReference>
<dbReference type="PRINTS" id="PR01885">
    <property type="entry name" value="MACROMOMYCIN"/>
</dbReference>
<comment type="caution">
    <text evidence="7">The sequence shown here is derived from an EMBL/GenBank/DDBJ whole genome shotgun (WGS) entry which is preliminary data.</text>
</comment>
<keyword evidence="4" id="KW-0238">DNA-binding</keyword>
<keyword evidence="3" id="KW-0044">Antibiotic</keyword>
<dbReference type="OrthoDB" id="4303878at2"/>
<sequence length="178" mass="17856">MSQFAVIRFSDSADPHDPDSSVSERVNRQSKGASMQKKTGLIAKLGIATAVVAGGLTLAAQPSAFAAAAPSFSVTPSTGLSDGSTVTVAISGAGASEQFSVVQCATVNDQLACNQETAKTVTANASGSISSPFIVRKSFQGVTPEGAVVGAVNCATTACYVSAGNQTVFLGSKQISFV</sequence>
<reference evidence="7 8" key="1">
    <citation type="submission" date="2018-06" db="EMBL/GenBank/DDBJ databases">
        <title>Sphaerisporangium craniellae sp. nov., isolated from a marine sponge in the South China Sea.</title>
        <authorList>
            <person name="Li L."/>
        </authorList>
    </citation>
    <scope>NUCLEOTIDE SEQUENCE [LARGE SCALE GENOMIC DNA]</scope>
    <source>
        <strain evidence="7 8">CCTCC AA 208026</strain>
    </source>
</reference>
<proteinExistence type="inferred from homology"/>
<accession>A0A367FLD0</accession>
<organism evidence="7 8">
    <name type="scientific">Sphaerisporangium album</name>
    <dbReference type="NCBI Taxonomy" id="509200"/>
    <lineage>
        <taxon>Bacteria</taxon>
        <taxon>Bacillati</taxon>
        <taxon>Actinomycetota</taxon>
        <taxon>Actinomycetes</taxon>
        <taxon>Streptosporangiales</taxon>
        <taxon>Streptosporangiaceae</taxon>
        <taxon>Sphaerisporangium</taxon>
    </lineage>
</organism>
<dbReference type="Gene3D" id="2.60.40.230">
    <property type="entry name" value="Neocarzinostatin-like"/>
    <property type="match status" value="1"/>
</dbReference>
<evidence type="ECO:0000256" key="5">
    <source>
        <dbReference type="ARBA" id="ARBA00023157"/>
    </source>
</evidence>
<evidence type="ECO:0000313" key="7">
    <source>
        <dbReference type="EMBL" id="RCG31208.1"/>
    </source>
</evidence>
<dbReference type="GO" id="GO:0003677">
    <property type="term" value="F:DNA binding"/>
    <property type="evidence" value="ECO:0007669"/>
    <property type="project" value="UniProtKB-KW"/>
</dbReference>
<dbReference type="NCBIfam" id="NF040680">
    <property type="entry name" value="chromo_anti"/>
    <property type="match status" value="1"/>
</dbReference>